<dbReference type="InterPro" id="IPR036736">
    <property type="entry name" value="ACP-like_sf"/>
</dbReference>
<dbReference type="SUPFAM" id="SSF52777">
    <property type="entry name" value="CoA-dependent acyltransferases"/>
    <property type="match status" value="2"/>
</dbReference>
<dbReference type="Gene3D" id="3.30.559.10">
    <property type="entry name" value="Chloramphenicol acetyltransferase-like domain"/>
    <property type="match status" value="1"/>
</dbReference>
<dbReference type="GO" id="GO:0044550">
    <property type="term" value="P:secondary metabolite biosynthetic process"/>
    <property type="evidence" value="ECO:0007669"/>
    <property type="project" value="TreeGrafter"/>
</dbReference>
<dbReference type="SUPFAM" id="SSF56801">
    <property type="entry name" value="Acetyl-CoA synthetase-like"/>
    <property type="match status" value="1"/>
</dbReference>
<organism evidence="1 2">
    <name type="scientific">Anaerocolumna cellulosilytica</name>
    <dbReference type="NCBI Taxonomy" id="433286"/>
    <lineage>
        <taxon>Bacteria</taxon>
        <taxon>Bacillati</taxon>
        <taxon>Bacillota</taxon>
        <taxon>Clostridia</taxon>
        <taxon>Lachnospirales</taxon>
        <taxon>Lachnospiraceae</taxon>
        <taxon>Anaerocolumna</taxon>
    </lineage>
</organism>
<evidence type="ECO:0000313" key="1">
    <source>
        <dbReference type="EMBL" id="BCJ93204.1"/>
    </source>
</evidence>
<dbReference type="PROSITE" id="PS00455">
    <property type="entry name" value="AMP_BINDING"/>
    <property type="match status" value="1"/>
</dbReference>
<dbReference type="InterPro" id="IPR023213">
    <property type="entry name" value="CAT-like_dom_sf"/>
</dbReference>
<dbReference type="GO" id="GO:0003824">
    <property type="term" value="F:catalytic activity"/>
    <property type="evidence" value="ECO:0007669"/>
    <property type="project" value="InterPro"/>
</dbReference>
<dbReference type="InterPro" id="IPR020845">
    <property type="entry name" value="AMP-binding_CS"/>
</dbReference>
<dbReference type="Pfam" id="PF00501">
    <property type="entry name" value="AMP-binding"/>
    <property type="match status" value="1"/>
</dbReference>
<dbReference type="GO" id="GO:0031177">
    <property type="term" value="F:phosphopantetheine binding"/>
    <property type="evidence" value="ECO:0007669"/>
    <property type="project" value="TreeGrafter"/>
</dbReference>
<proteinExistence type="predicted"/>
<dbReference type="PANTHER" id="PTHR45527">
    <property type="entry name" value="NONRIBOSOMAL PEPTIDE SYNTHETASE"/>
    <property type="match status" value="1"/>
</dbReference>
<dbReference type="Gene3D" id="1.10.1200.10">
    <property type="entry name" value="ACP-like"/>
    <property type="match status" value="1"/>
</dbReference>
<dbReference type="GO" id="GO:0005737">
    <property type="term" value="C:cytoplasm"/>
    <property type="evidence" value="ECO:0007669"/>
    <property type="project" value="TreeGrafter"/>
</dbReference>
<reference evidence="1 2" key="1">
    <citation type="journal article" date="2016" name="Int. J. Syst. Evol. Microbiol.">
        <title>Descriptions of Anaerotaenia torta gen. nov., sp. nov. and Anaerocolumna cellulosilytica gen. nov., sp. nov. isolated from a methanogenic reactor of cattle waste.</title>
        <authorList>
            <person name="Uek A."/>
            <person name="Ohtaki Y."/>
            <person name="Kaku N."/>
            <person name="Ueki K."/>
        </authorList>
    </citation>
    <scope>NUCLEOTIDE SEQUENCE [LARGE SCALE GENOMIC DNA]</scope>
    <source>
        <strain evidence="1 2">SN021</strain>
    </source>
</reference>
<dbReference type="GO" id="GO:0043041">
    <property type="term" value="P:amino acid activation for nonribosomal peptide biosynthetic process"/>
    <property type="evidence" value="ECO:0007669"/>
    <property type="project" value="TreeGrafter"/>
</dbReference>
<dbReference type="GO" id="GO:0008610">
    <property type="term" value="P:lipid biosynthetic process"/>
    <property type="evidence" value="ECO:0007669"/>
    <property type="project" value="UniProtKB-ARBA"/>
</dbReference>
<dbReference type="InterPro" id="IPR045851">
    <property type="entry name" value="AMP-bd_C_sf"/>
</dbReference>
<name>A0A6S6QRG9_9FIRM</name>
<dbReference type="EMBL" id="AP023367">
    <property type="protein sequence ID" value="BCJ93204.1"/>
    <property type="molecule type" value="Genomic_DNA"/>
</dbReference>
<dbReference type="Gene3D" id="3.30.300.30">
    <property type="match status" value="1"/>
</dbReference>
<dbReference type="AlphaFoldDB" id="A0A6S6QRG9"/>
<dbReference type="SUPFAM" id="SSF47336">
    <property type="entry name" value="ACP-like"/>
    <property type="match status" value="1"/>
</dbReference>
<dbReference type="CDD" id="cd05930">
    <property type="entry name" value="A_NRPS"/>
    <property type="match status" value="1"/>
</dbReference>
<keyword evidence="2" id="KW-1185">Reference proteome</keyword>
<protein>
    <submittedName>
        <fullName evidence="1">Uncharacterized protein</fullName>
    </submittedName>
</protein>
<dbReference type="Proteomes" id="UP000515561">
    <property type="component" value="Chromosome"/>
</dbReference>
<dbReference type="Gene3D" id="3.30.559.30">
    <property type="entry name" value="Nonribosomal peptide synthetase, condensation domain"/>
    <property type="match status" value="1"/>
</dbReference>
<dbReference type="Gene3D" id="3.40.50.12780">
    <property type="entry name" value="N-terminal domain of ligase-like"/>
    <property type="match status" value="1"/>
</dbReference>
<gene>
    <name evidence="1" type="ORF">acsn021_07730</name>
</gene>
<dbReference type="KEGG" id="acel:acsn021_07730"/>
<dbReference type="RefSeq" id="WP_184095121.1">
    <property type="nucleotide sequence ID" value="NZ_AP023367.1"/>
</dbReference>
<dbReference type="InterPro" id="IPR000873">
    <property type="entry name" value="AMP-dep_synth/lig_dom"/>
</dbReference>
<evidence type="ECO:0000313" key="2">
    <source>
        <dbReference type="Proteomes" id="UP000515561"/>
    </source>
</evidence>
<dbReference type="InterPro" id="IPR001242">
    <property type="entry name" value="Condensation_dom"/>
</dbReference>
<dbReference type="PANTHER" id="PTHR45527:SF1">
    <property type="entry name" value="FATTY ACID SYNTHASE"/>
    <property type="match status" value="1"/>
</dbReference>
<accession>A0A6S6QRG9</accession>
<sequence>MHTKEYFKLGISGVFQMAVEKYKNQPAVTGLSGTMTYKELDDMSSRLASRLLRLDGWSEDIVTAVDVSKDNGAIILLLAIYKAHGIFLPIPRSCPQKRLVSMTEQGEAKILITDSAERAESIVQYIQTVYLQDIMKDLSKEEPYKSALEDKRGEALAYIIFTSGSTGKPKGIMVSQQSVVHIAYTCYSRFFGLSEEAEFEQLQGLTKEYLKMGVLSDFSFDPSVVQIYMALFFGHCIVLITEEIKRSQWELSNYWRKYQVDVCEITPTHLKHILQYFNKRDEELYLPQIIISVGEPLPLKLLKDVFGLGKIGVKKVINAYGPTEVCVYSHARVYSYEEVDYINEISIGRPLKGYEVYLLNHKKEDVKEGEVGEIYIHSPYLSLGYINNEDMTKKTFLKVHNSDHRMYKTNDLGIIKKDGEYLCLGRSDDQIKIRGHRIELGEIENVLKEYGDFSDIRVLAKEDDNQQKHIIAFYLGEGKDEKELKGTFKNYLPEYMIPNRFIRLNHIPINANGKINRQELLQMIEVNSSLPLIRTKQSLVEICREIIKCNTLTGTDNFFDNGATSLEVFILNTRVFHEWGVVLENKDIYQSETIWQIQKLIEDKLLISKENYGETSENLADSEMVKATEFQCKIIRSENRVYKNRKLEDSNKTSEMPPYNVVYKITHSQYIDNEKLENAIDKMIKRHRILRSSFLVKDGVVYIRAEKEGKIDFSYLMVENINKLDLSAYTHEFRFNSLPLFQIVLFEDRQREQEIVLNLHHGIFDYLSLSVFINELFRLYYQIPMKLPDSDFFEYRKQYIQADKTRLNEFWKQYMRNRPLSVGFQGNGENQRLKVKKQEKFKCLQRNYDVTVMNTMKELCIREKISMFTLTSVILAQILSDWENQQEFCIGTILHGRMSNVPGVSSMIGLFAELMPLRYIIYTNESLRTKLQRHQKYLEDVLEHQGLGMNELYMLQDYEERFKGDYFKLIINYHTDFSCNLPNGMGFVIAEEIGQYPEEVPLYIQIREYKDGINFHLIYAASIYKKEDIERIMNDYSNCLTNWIEILQTEPQDRKTV</sequence>
<dbReference type="InterPro" id="IPR042099">
    <property type="entry name" value="ANL_N_sf"/>
</dbReference>
<dbReference type="Pfam" id="PF00668">
    <property type="entry name" value="Condensation"/>
    <property type="match status" value="1"/>
</dbReference>